<keyword evidence="1" id="KW-1133">Transmembrane helix</keyword>
<reference evidence="3" key="1">
    <citation type="submission" date="2021-02" db="EMBL/GenBank/DDBJ databases">
        <authorList>
            <person name="Nowell W R."/>
        </authorList>
    </citation>
    <scope>NUCLEOTIDE SEQUENCE</scope>
</reference>
<accession>A0A815WN60</accession>
<protein>
    <submittedName>
        <fullName evidence="3">Uncharacterized protein</fullName>
    </submittedName>
</protein>
<dbReference type="OrthoDB" id="10008142at2759"/>
<dbReference type="Proteomes" id="UP000663828">
    <property type="component" value="Unassembled WGS sequence"/>
</dbReference>
<gene>
    <name evidence="2" type="ORF">EDS130_LOCUS12230</name>
    <name evidence="3" type="ORF">XAT740_LOCUS42915</name>
</gene>
<dbReference type="Proteomes" id="UP000663852">
    <property type="component" value="Unassembled WGS sequence"/>
</dbReference>
<evidence type="ECO:0000313" key="3">
    <source>
        <dbReference type="EMBL" id="CAF1551281.1"/>
    </source>
</evidence>
<dbReference type="EMBL" id="CAJNOR010005206">
    <property type="protein sequence ID" value="CAF1551281.1"/>
    <property type="molecule type" value="Genomic_DNA"/>
</dbReference>
<keyword evidence="1" id="KW-0472">Membrane</keyword>
<keyword evidence="4" id="KW-1185">Reference proteome</keyword>
<feature type="transmembrane region" description="Helical" evidence="1">
    <location>
        <begin position="324"/>
        <end position="344"/>
    </location>
</feature>
<name>A0A815WN60_ADIRI</name>
<dbReference type="EMBL" id="CAJNOJ010000046">
    <property type="protein sequence ID" value="CAF0948985.1"/>
    <property type="molecule type" value="Genomic_DNA"/>
</dbReference>
<evidence type="ECO:0000313" key="2">
    <source>
        <dbReference type="EMBL" id="CAF0948985.1"/>
    </source>
</evidence>
<organism evidence="3 4">
    <name type="scientific">Adineta ricciae</name>
    <name type="common">Rotifer</name>
    <dbReference type="NCBI Taxonomy" id="249248"/>
    <lineage>
        <taxon>Eukaryota</taxon>
        <taxon>Metazoa</taxon>
        <taxon>Spiralia</taxon>
        <taxon>Gnathifera</taxon>
        <taxon>Rotifera</taxon>
        <taxon>Eurotatoria</taxon>
        <taxon>Bdelloidea</taxon>
        <taxon>Adinetida</taxon>
        <taxon>Adinetidae</taxon>
        <taxon>Adineta</taxon>
    </lineage>
</organism>
<proteinExistence type="predicted"/>
<evidence type="ECO:0000256" key="1">
    <source>
        <dbReference type="SAM" id="Phobius"/>
    </source>
</evidence>
<sequence>MPRYGRFRTSSFRRCAKHKLFRHLSSISSRSDHHQNKQHVSFLLSTIDEKTLNFNSSAFADLSPKPFLRSSTMLPTFNRNQDFSPTTKIPHAPPLPANFSEKLSTETLKSTDFTKAIKSRTSSITPSGTDLSQSMLIRPSQITEPPPIIQMGKSKTYCNPIIKPSLRNRRRTPLTPDVLALTKLRRPEHIKSSIAQRIEELKQASLVHSQSFDENSDKQTDVLITCEYKNNNQERKWLEEQSQKQSTIRFLNTKNSVELNNRLFQIRSVEFLDHVNVRFHAQEKLFEDNFLNKYLKQISIITILILSILRLIENTLSNLAIPGIQIILNLIYVFILTTVASILITNQK</sequence>
<keyword evidence="1" id="KW-0812">Transmembrane</keyword>
<feature type="transmembrane region" description="Helical" evidence="1">
    <location>
        <begin position="294"/>
        <end position="312"/>
    </location>
</feature>
<evidence type="ECO:0000313" key="4">
    <source>
        <dbReference type="Proteomes" id="UP000663828"/>
    </source>
</evidence>
<comment type="caution">
    <text evidence="3">The sequence shown here is derived from an EMBL/GenBank/DDBJ whole genome shotgun (WGS) entry which is preliminary data.</text>
</comment>
<dbReference type="AlphaFoldDB" id="A0A815WN60"/>